<organism evidence="1 2">
    <name type="scientific">Actinoallomurus iriomotensis</name>
    <dbReference type="NCBI Taxonomy" id="478107"/>
    <lineage>
        <taxon>Bacteria</taxon>
        <taxon>Bacillati</taxon>
        <taxon>Actinomycetota</taxon>
        <taxon>Actinomycetes</taxon>
        <taxon>Streptosporangiales</taxon>
        <taxon>Thermomonosporaceae</taxon>
        <taxon>Actinoallomurus</taxon>
    </lineage>
</organism>
<proteinExistence type="predicted"/>
<sequence>MTFDIPDDLVQLRRNFVKADAARASDDRDMAEQAHREAQDLAEAILDHPWWAECGGNKFEARQALIEAARAS</sequence>
<name>A0A9W6RXA5_9ACTN</name>
<evidence type="ECO:0000313" key="2">
    <source>
        <dbReference type="Proteomes" id="UP001165135"/>
    </source>
</evidence>
<accession>A0A9W6RXA5</accession>
<dbReference type="EMBL" id="BSTJ01000023">
    <property type="protein sequence ID" value="GLY81822.1"/>
    <property type="molecule type" value="Genomic_DNA"/>
</dbReference>
<reference evidence="1" key="1">
    <citation type="submission" date="2023-03" db="EMBL/GenBank/DDBJ databases">
        <title>Actinoallomurus iriomotensis NBRC 103681.</title>
        <authorList>
            <person name="Ichikawa N."/>
            <person name="Sato H."/>
            <person name="Tonouchi N."/>
        </authorList>
    </citation>
    <scope>NUCLEOTIDE SEQUENCE</scope>
    <source>
        <strain evidence="1">NBRC 103681</strain>
    </source>
</reference>
<evidence type="ECO:0000313" key="1">
    <source>
        <dbReference type="EMBL" id="GLY81822.1"/>
    </source>
</evidence>
<dbReference type="AlphaFoldDB" id="A0A9W6RXA5"/>
<dbReference type="RefSeq" id="WP_285636777.1">
    <property type="nucleotide sequence ID" value="NZ_BSTJ01000023.1"/>
</dbReference>
<comment type="caution">
    <text evidence="1">The sequence shown here is derived from an EMBL/GenBank/DDBJ whole genome shotgun (WGS) entry which is preliminary data.</text>
</comment>
<gene>
    <name evidence="1" type="ORF">Airi01_100890</name>
</gene>
<protein>
    <submittedName>
        <fullName evidence="1">Uncharacterized protein</fullName>
    </submittedName>
</protein>
<dbReference type="Proteomes" id="UP001165135">
    <property type="component" value="Unassembled WGS sequence"/>
</dbReference>